<dbReference type="CDD" id="cd06526">
    <property type="entry name" value="metazoan_ACD"/>
    <property type="match status" value="1"/>
</dbReference>
<dbReference type="Proteomes" id="UP000625711">
    <property type="component" value="Unassembled WGS sequence"/>
</dbReference>
<evidence type="ECO:0000313" key="5">
    <source>
        <dbReference type="EMBL" id="KAF7268276.1"/>
    </source>
</evidence>
<name>A0A834M532_RHYFE</name>
<evidence type="ECO:0000256" key="3">
    <source>
        <dbReference type="RuleBase" id="RU003616"/>
    </source>
</evidence>
<comment type="similarity">
    <text evidence="2 3">Belongs to the small heat shock protein (HSP20) family.</text>
</comment>
<keyword evidence="6" id="KW-1185">Reference proteome</keyword>
<evidence type="ECO:0000313" key="6">
    <source>
        <dbReference type="Proteomes" id="UP000625711"/>
    </source>
</evidence>
<evidence type="ECO:0000256" key="1">
    <source>
        <dbReference type="ARBA" id="ARBA00023016"/>
    </source>
</evidence>
<dbReference type="InterPro" id="IPR002068">
    <property type="entry name" value="A-crystallin/Hsp20_dom"/>
</dbReference>
<dbReference type="InterPro" id="IPR001436">
    <property type="entry name" value="Alpha-crystallin/sHSP_animal"/>
</dbReference>
<dbReference type="EMBL" id="JAACXV010014334">
    <property type="protein sequence ID" value="KAF7268276.1"/>
    <property type="molecule type" value="Genomic_DNA"/>
</dbReference>
<evidence type="ECO:0000256" key="2">
    <source>
        <dbReference type="PROSITE-ProRule" id="PRU00285"/>
    </source>
</evidence>
<dbReference type="OrthoDB" id="1431247at2759"/>
<comment type="caution">
    <text evidence="5">The sequence shown here is derived from an EMBL/GenBank/DDBJ whole genome shotgun (WGS) entry which is preliminary data.</text>
</comment>
<dbReference type="PANTHER" id="PTHR45640">
    <property type="entry name" value="HEAT SHOCK PROTEIN HSP-12.2-RELATED"/>
    <property type="match status" value="1"/>
</dbReference>
<organism evidence="5 6">
    <name type="scientific">Rhynchophorus ferrugineus</name>
    <name type="common">Red palm weevil</name>
    <name type="synonym">Curculio ferrugineus</name>
    <dbReference type="NCBI Taxonomy" id="354439"/>
    <lineage>
        <taxon>Eukaryota</taxon>
        <taxon>Metazoa</taxon>
        <taxon>Ecdysozoa</taxon>
        <taxon>Arthropoda</taxon>
        <taxon>Hexapoda</taxon>
        <taxon>Insecta</taxon>
        <taxon>Pterygota</taxon>
        <taxon>Neoptera</taxon>
        <taxon>Endopterygota</taxon>
        <taxon>Coleoptera</taxon>
        <taxon>Polyphaga</taxon>
        <taxon>Cucujiformia</taxon>
        <taxon>Curculionidae</taxon>
        <taxon>Dryophthorinae</taxon>
        <taxon>Rhynchophorus</taxon>
    </lineage>
</organism>
<feature type="domain" description="SHSP" evidence="4">
    <location>
        <begin position="49"/>
        <end position="159"/>
    </location>
</feature>
<dbReference type="Pfam" id="PF00011">
    <property type="entry name" value="HSP20"/>
    <property type="match status" value="1"/>
</dbReference>
<dbReference type="PRINTS" id="PR00299">
    <property type="entry name" value="ACRYSTALLIN"/>
</dbReference>
<dbReference type="Gene3D" id="2.60.40.790">
    <property type="match status" value="1"/>
</dbReference>
<accession>A0A834M532</accession>
<gene>
    <name evidence="5" type="ORF">GWI33_018547</name>
</gene>
<reference evidence="5" key="1">
    <citation type="submission" date="2020-08" db="EMBL/GenBank/DDBJ databases">
        <title>Genome sequencing and assembly of the red palm weevil Rhynchophorus ferrugineus.</title>
        <authorList>
            <person name="Dias G.B."/>
            <person name="Bergman C.M."/>
            <person name="Manee M."/>
        </authorList>
    </citation>
    <scope>NUCLEOTIDE SEQUENCE</scope>
    <source>
        <strain evidence="5">AA-2017</strain>
        <tissue evidence="5">Whole larva</tissue>
    </source>
</reference>
<evidence type="ECO:0000259" key="4">
    <source>
        <dbReference type="PROSITE" id="PS01031"/>
    </source>
</evidence>
<dbReference type="SUPFAM" id="SSF49764">
    <property type="entry name" value="HSP20-like chaperones"/>
    <property type="match status" value="1"/>
</dbReference>
<dbReference type="InterPro" id="IPR008978">
    <property type="entry name" value="HSP20-like_chaperone"/>
</dbReference>
<dbReference type="GO" id="GO:0005634">
    <property type="term" value="C:nucleus"/>
    <property type="evidence" value="ECO:0007669"/>
    <property type="project" value="TreeGrafter"/>
</dbReference>
<dbReference type="GO" id="GO:0042026">
    <property type="term" value="P:protein refolding"/>
    <property type="evidence" value="ECO:0007669"/>
    <property type="project" value="TreeGrafter"/>
</dbReference>
<dbReference type="PROSITE" id="PS01031">
    <property type="entry name" value="SHSP"/>
    <property type="match status" value="1"/>
</dbReference>
<proteinExistence type="inferred from homology"/>
<dbReference type="GO" id="GO:0009408">
    <property type="term" value="P:response to heat"/>
    <property type="evidence" value="ECO:0007669"/>
    <property type="project" value="TreeGrafter"/>
</dbReference>
<dbReference type="GO" id="GO:0051082">
    <property type="term" value="F:unfolded protein binding"/>
    <property type="evidence" value="ECO:0007669"/>
    <property type="project" value="TreeGrafter"/>
</dbReference>
<sequence>MALLPFFHNNDLFANHSAGSLLGWSEPDLNHWPLMLPSRSTEHLRDLRSQLAHLDRDTSVILDKNHFQADIDVQQFKPEEITVKLSGEHTITVEGRHEDQQDDHGFISRHFVRRYLLPQDCDVSKVQSKLSSDGVLTISAPKKQEGIELDGEEIPIIHTGRPIIRRMHLWPSRRSDRKRRLSASK</sequence>
<dbReference type="GO" id="GO:0005737">
    <property type="term" value="C:cytoplasm"/>
    <property type="evidence" value="ECO:0007669"/>
    <property type="project" value="TreeGrafter"/>
</dbReference>
<dbReference type="PANTHER" id="PTHR45640:SF13">
    <property type="entry name" value="HEAT SHOCK PROTEIN 22-RELATED"/>
    <property type="match status" value="1"/>
</dbReference>
<dbReference type="AlphaFoldDB" id="A0A834M532"/>
<protein>
    <recommendedName>
        <fullName evidence="4">SHSP domain-containing protein</fullName>
    </recommendedName>
</protein>
<keyword evidence="1" id="KW-0346">Stress response</keyword>